<protein>
    <submittedName>
        <fullName evidence="5">Transcriptional regulator</fullName>
    </submittedName>
</protein>
<dbReference type="InterPro" id="IPR011711">
    <property type="entry name" value="GntR_C"/>
</dbReference>
<evidence type="ECO:0000256" key="3">
    <source>
        <dbReference type="ARBA" id="ARBA00023163"/>
    </source>
</evidence>
<dbReference type="Proteomes" id="UP000612585">
    <property type="component" value="Unassembled WGS sequence"/>
</dbReference>
<evidence type="ECO:0000256" key="1">
    <source>
        <dbReference type="ARBA" id="ARBA00023015"/>
    </source>
</evidence>
<dbReference type="PROSITE" id="PS50949">
    <property type="entry name" value="HTH_GNTR"/>
    <property type="match status" value="1"/>
</dbReference>
<dbReference type="SUPFAM" id="SSF48008">
    <property type="entry name" value="GntR ligand-binding domain-like"/>
    <property type="match status" value="1"/>
</dbReference>
<dbReference type="InterPro" id="IPR036388">
    <property type="entry name" value="WH-like_DNA-bd_sf"/>
</dbReference>
<gene>
    <name evidence="5" type="ORF">Vau01_076960</name>
</gene>
<evidence type="ECO:0000313" key="6">
    <source>
        <dbReference type="Proteomes" id="UP000612585"/>
    </source>
</evidence>
<proteinExistence type="predicted"/>
<dbReference type="InterPro" id="IPR036390">
    <property type="entry name" value="WH_DNA-bd_sf"/>
</dbReference>
<dbReference type="PANTHER" id="PTHR43537:SF44">
    <property type="entry name" value="GNTR FAMILY REGULATORY PROTEIN"/>
    <property type="match status" value="1"/>
</dbReference>
<reference evidence="5" key="1">
    <citation type="submission" date="2021-01" db="EMBL/GenBank/DDBJ databases">
        <title>Whole genome shotgun sequence of Virgisporangium aurantiacum NBRC 16421.</title>
        <authorList>
            <person name="Komaki H."/>
            <person name="Tamura T."/>
        </authorList>
    </citation>
    <scope>NUCLEOTIDE SEQUENCE</scope>
    <source>
        <strain evidence="5">NBRC 16421</strain>
    </source>
</reference>
<dbReference type="SUPFAM" id="SSF46785">
    <property type="entry name" value="Winged helix' DNA-binding domain"/>
    <property type="match status" value="1"/>
</dbReference>
<evidence type="ECO:0000256" key="2">
    <source>
        <dbReference type="ARBA" id="ARBA00023125"/>
    </source>
</evidence>
<dbReference type="GO" id="GO:0003677">
    <property type="term" value="F:DNA binding"/>
    <property type="evidence" value="ECO:0007669"/>
    <property type="project" value="UniProtKB-KW"/>
</dbReference>
<name>A0A8J3ZE75_9ACTN</name>
<dbReference type="Pfam" id="PF07729">
    <property type="entry name" value="FCD"/>
    <property type="match status" value="1"/>
</dbReference>
<dbReference type="AlphaFoldDB" id="A0A8J3ZE75"/>
<dbReference type="PANTHER" id="PTHR43537">
    <property type="entry name" value="TRANSCRIPTIONAL REGULATOR, GNTR FAMILY"/>
    <property type="match status" value="1"/>
</dbReference>
<evidence type="ECO:0000313" key="5">
    <source>
        <dbReference type="EMBL" id="GIJ60180.1"/>
    </source>
</evidence>
<organism evidence="5 6">
    <name type="scientific">Virgisporangium aurantiacum</name>
    <dbReference type="NCBI Taxonomy" id="175570"/>
    <lineage>
        <taxon>Bacteria</taxon>
        <taxon>Bacillati</taxon>
        <taxon>Actinomycetota</taxon>
        <taxon>Actinomycetes</taxon>
        <taxon>Micromonosporales</taxon>
        <taxon>Micromonosporaceae</taxon>
        <taxon>Virgisporangium</taxon>
    </lineage>
</organism>
<dbReference type="SMART" id="SM00345">
    <property type="entry name" value="HTH_GNTR"/>
    <property type="match status" value="1"/>
</dbReference>
<dbReference type="Gene3D" id="1.10.10.10">
    <property type="entry name" value="Winged helix-like DNA-binding domain superfamily/Winged helix DNA-binding domain"/>
    <property type="match status" value="1"/>
</dbReference>
<dbReference type="InterPro" id="IPR000524">
    <property type="entry name" value="Tscrpt_reg_HTH_GntR"/>
</dbReference>
<dbReference type="SMART" id="SM00895">
    <property type="entry name" value="FCD"/>
    <property type="match status" value="1"/>
</dbReference>
<dbReference type="CDD" id="cd07377">
    <property type="entry name" value="WHTH_GntR"/>
    <property type="match status" value="1"/>
</dbReference>
<accession>A0A8J3ZE75</accession>
<evidence type="ECO:0000259" key="4">
    <source>
        <dbReference type="PROSITE" id="PS50949"/>
    </source>
</evidence>
<keyword evidence="3" id="KW-0804">Transcription</keyword>
<dbReference type="InterPro" id="IPR008920">
    <property type="entry name" value="TF_FadR/GntR_C"/>
</dbReference>
<dbReference type="EMBL" id="BOPG01000050">
    <property type="protein sequence ID" value="GIJ60180.1"/>
    <property type="molecule type" value="Genomic_DNA"/>
</dbReference>
<sequence>MARISRSAEVSQAVVDLIVGQGLRPGAPLPTEAQLMADLGTSRGPLREAVKTLQAQGIVEVRHGYGTFVGLAGADAILPWLTFRARDVSTLADLLDVREMIEIGLARRLAGGGVPADTVTALRECVETMRSGGAGSAPADRRFHELICEAAGNALARDLVRVFWQTYARAEHQVGERRSDGNALADRHRAVVDALAGGDPAAAEDAVRRHFDEVRERLARAR</sequence>
<keyword evidence="1" id="KW-0805">Transcription regulation</keyword>
<dbReference type="Gene3D" id="1.20.120.530">
    <property type="entry name" value="GntR ligand-binding domain-like"/>
    <property type="match status" value="1"/>
</dbReference>
<dbReference type="RefSeq" id="WP_204004120.1">
    <property type="nucleotide sequence ID" value="NZ_BOPG01000050.1"/>
</dbReference>
<dbReference type="GO" id="GO:0003700">
    <property type="term" value="F:DNA-binding transcription factor activity"/>
    <property type="evidence" value="ECO:0007669"/>
    <property type="project" value="InterPro"/>
</dbReference>
<comment type="caution">
    <text evidence="5">The sequence shown here is derived from an EMBL/GenBank/DDBJ whole genome shotgun (WGS) entry which is preliminary data.</text>
</comment>
<dbReference type="PRINTS" id="PR00035">
    <property type="entry name" value="HTHGNTR"/>
</dbReference>
<keyword evidence="6" id="KW-1185">Reference proteome</keyword>
<feature type="domain" description="HTH gntR-type" evidence="4">
    <location>
        <begin position="4"/>
        <end position="72"/>
    </location>
</feature>
<keyword evidence="2" id="KW-0238">DNA-binding</keyword>
<dbReference type="Pfam" id="PF00392">
    <property type="entry name" value="GntR"/>
    <property type="match status" value="1"/>
</dbReference>